<dbReference type="Pfam" id="PF00005">
    <property type="entry name" value="ABC_tran"/>
    <property type="match status" value="1"/>
</dbReference>
<keyword evidence="3" id="KW-0547">Nucleotide-binding</keyword>
<dbReference type="Proteomes" id="UP001138751">
    <property type="component" value="Unassembled WGS sequence"/>
</dbReference>
<dbReference type="InterPro" id="IPR003439">
    <property type="entry name" value="ABC_transporter-like_ATP-bd"/>
</dbReference>
<dbReference type="InterPro" id="IPR003593">
    <property type="entry name" value="AAA+_ATPase"/>
</dbReference>
<evidence type="ECO:0000256" key="3">
    <source>
        <dbReference type="ARBA" id="ARBA00022741"/>
    </source>
</evidence>
<evidence type="ECO:0000256" key="2">
    <source>
        <dbReference type="ARBA" id="ARBA00022448"/>
    </source>
</evidence>
<gene>
    <name evidence="8" type="ORF">GXW76_20525</name>
</gene>
<sequence length="249" mass="26842">MSADRSPAGIRLENLTLTHGRHPAVHHVSGRFAPGSLTAVVGPNGAGKTTLLRALAGLHKPESGRIMHEGTARIALLPQLAALDRGFPIACLDVVMQGLWPRLGAFRGVPAEERRRSEQALEAVGLGGFGKRPVGSLSAGQTQRLLFARLLVQDADILLLDEPFNAVDAKTSADLLRLVRDWHGEGRTVIAVLHDLDLVARDFPETLLIARDAIAWGPTVQALSATNRLKARMMAEAWVEEAEHCHRAA</sequence>
<dbReference type="PROSITE" id="PS50893">
    <property type="entry name" value="ABC_TRANSPORTER_2"/>
    <property type="match status" value="1"/>
</dbReference>
<accession>A0A9X9X2E0</accession>
<evidence type="ECO:0000256" key="1">
    <source>
        <dbReference type="ARBA" id="ARBA00005417"/>
    </source>
</evidence>
<keyword evidence="9" id="KW-1185">Reference proteome</keyword>
<dbReference type="SMART" id="SM00382">
    <property type="entry name" value="AAA"/>
    <property type="match status" value="1"/>
</dbReference>
<reference evidence="8" key="1">
    <citation type="submission" date="2020-01" db="EMBL/GenBank/DDBJ databases">
        <authorList>
            <person name="Rat A."/>
        </authorList>
    </citation>
    <scope>NUCLEOTIDE SEQUENCE</scope>
    <source>
        <strain evidence="8">LMG 31231</strain>
    </source>
</reference>
<evidence type="ECO:0000313" key="9">
    <source>
        <dbReference type="Proteomes" id="UP001138751"/>
    </source>
</evidence>
<dbReference type="Gene3D" id="3.40.50.300">
    <property type="entry name" value="P-loop containing nucleotide triphosphate hydrolases"/>
    <property type="match status" value="1"/>
</dbReference>
<reference evidence="8" key="2">
    <citation type="journal article" date="2021" name="Syst. Appl. Microbiol.">
        <title>Roseomonas hellenica sp. nov., isolated from roots of wild-growing Alkanna tinctoria.</title>
        <authorList>
            <person name="Rat A."/>
            <person name="Naranjo H.D."/>
            <person name="Lebbe L."/>
            <person name="Cnockaert M."/>
            <person name="Krigas N."/>
            <person name="Grigoriadou K."/>
            <person name="Maloupa E."/>
            <person name="Willems A."/>
        </authorList>
    </citation>
    <scope>NUCLEOTIDE SEQUENCE</scope>
    <source>
        <strain evidence="8">LMG 31231</strain>
    </source>
</reference>
<dbReference type="AlphaFoldDB" id="A0A9X9X2E0"/>
<organism evidence="8 9">
    <name type="scientific">Neoroseomonas soli</name>
    <dbReference type="NCBI Taxonomy" id="1081025"/>
    <lineage>
        <taxon>Bacteria</taxon>
        <taxon>Pseudomonadati</taxon>
        <taxon>Pseudomonadota</taxon>
        <taxon>Alphaproteobacteria</taxon>
        <taxon>Acetobacterales</taxon>
        <taxon>Acetobacteraceae</taxon>
        <taxon>Neoroseomonas</taxon>
    </lineage>
</organism>
<dbReference type="PANTHER" id="PTHR42734:SF5">
    <property type="entry name" value="IRON TRANSPORT SYSTEM ATP-BINDING PROTEIN HI_0361-RELATED"/>
    <property type="match status" value="1"/>
</dbReference>
<evidence type="ECO:0000256" key="6">
    <source>
        <dbReference type="ARBA" id="ARBA00023065"/>
    </source>
</evidence>
<dbReference type="InterPro" id="IPR050153">
    <property type="entry name" value="Metal_Ion_Import_ABC"/>
</dbReference>
<dbReference type="CDD" id="cd03235">
    <property type="entry name" value="ABC_Metallic_Cations"/>
    <property type="match status" value="1"/>
</dbReference>
<keyword evidence="5" id="KW-0864">Zinc transport</keyword>
<keyword evidence="6" id="KW-0406">Ion transport</keyword>
<dbReference type="SUPFAM" id="SSF52540">
    <property type="entry name" value="P-loop containing nucleoside triphosphate hydrolases"/>
    <property type="match status" value="1"/>
</dbReference>
<keyword evidence="5" id="KW-0862">Zinc</keyword>
<dbReference type="EMBL" id="JAAEDM010000077">
    <property type="protein sequence ID" value="MBR0673569.1"/>
    <property type="molecule type" value="Genomic_DNA"/>
</dbReference>
<name>A0A9X9X2E0_9PROT</name>
<evidence type="ECO:0000259" key="7">
    <source>
        <dbReference type="PROSITE" id="PS50893"/>
    </source>
</evidence>
<feature type="domain" description="ABC transporter" evidence="7">
    <location>
        <begin position="10"/>
        <end position="236"/>
    </location>
</feature>
<keyword evidence="4 8" id="KW-0067">ATP-binding</keyword>
<dbReference type="GO" id="GO:0005524">
    <property type="term" value="F:ATP binding"/>
    <property type="evidence" value="ECO:0007669"/>
    <property type="project" value="UniProtKB-KW"/>
</dbReference>
<comment type="similarity">
    <text evidence="1">Belongs to the ABC transporter superfamily.</text>
</comment>
<evidence type="ECO:0000256" key="5">
    <source>
        <dbReference type="ARBA" id="ARBA00022906"/>
    </source>
</evidence>
<protein>
    <submittedName>
        <fullName evidence="8">ABC transporter ATP-binding protein</fullName>
    </submittedName>
</protein>
<evidence type="ECO:0000256" key="4">
    <source>
        <dbReference type="ARBA" id="ARBA00022840"/>
    </source>
</evidence>
<evidence type="ECO:0000313" key="8">
    <source>
        <dbReference type="EMBL" id="MBR0673569.1"/>
    </source>
</evidence>
<dbReference type="GO" id="GO:0016887">
    <property type="term" value="F:ATP hydrolysis activity"/>
    <property type="evidence" value="ECO:0007669"/>
    <property type="project" value="InterPro"/>
</dbReference>
<comment type="caution">
    <text evidence="8">The sequence shown here is derived from an EMBL/GenBank/DDBJ whole genome shotgun (WGS) entry which is preliminary data.</text>
</comment>
<dbReference type="InterPro" id="IPR027417">
    <property type="entry name" value="P-loop_NTPase"/>
</dbReference>
<keyword evidence="2" id="KW-0813">Transport</keyword>
<dbReference type="RefSeq" id="WP_211863971.1">
    <property type="nucleotide sequence ID" value="NZ_JAAEDM010000077.1"/>
</dbReference>
<dbReference type="GO" id="GO:0006829">
    <property type="term" value="P:zinc ion transport"/>
    <property type="evidence" value="ECO:0007669"/>
    <property type="project" value="UniProtKB-KW"/>
</dbReference>
<proteinExistence type="inferred from homology"/>
<dbReference type="PANTHER" id="PTHR42734">
    <property type="entry name" value="METAL TRANSPORT SYSTEM ATP-BINDING PROTEIN TM_0124-RELATED"/>
    <property type="match status" value="1"/>
</dbReference>